<reference evidence="4" key="1">
    <citation type="submission" date="2020-05" db="EMBL/GenBank/DDBJ databases">
        <title>Phylogenomic resolution of chytrid fungi.</title>
        <authorList>
            <person name="Stajich J.E."/>
            <person name="Amses K."/>
            <person name="Simmons R."/>
            <person name="Seto K."/>
            <person name="Myers J."/>
            <person name="Bonds A."/>
            <person name="Quandt C.A."/>
            <person name="Barry K."/>
            <person name="Liu P."/>
            <person name="Grigoriev I."/>
            <person name="Longcore J.E."/>
            <person name="James T.Y."/>
        </authorList>
    </citation>
    <scope>NUCLEOTIDE SEQUENCE</scope>
    <source>
        <strain evidence="4">JEL0513</strain>
    </source>
</reference>
<comment type="caution">
    <text evidence="4">The sequence shown here is derived from an EMBL/GenBank/DDBJ whole genome shotgun (WGS) entry which is preliminary data.</text>
</comment>
<gene>
    <name evidence="4" type="ORF">HK100_006281</name>
</gene>
<sequence>MAAANISSDAMNLNQDDYSKLTPLISVITNKAEVEALLNKGADVNFPSLKRVPQNIAKSRAGNPICRYPIEFAAACSTLDIIKLLLARGAMLENTNALHAAAGGVTDGDSAEQIKIMEFLLEKGLDINAIEFVVDASFPEQYEDRFYGTPLHYAAVWGWEDRFEFLLKKGADTKALGYSYKSKKQWGTPLDWQMLNEEDEGSYSKRIRDLLTVPQRVKGS</sequence>
<feature type="repeat" description="ANK" evidence="3">
    <location>
        <begin position="149"/>
        <end position="178"/>
    </location>
</feature>
<dbReference type="PANTHER" id="PTHR24189:SF50">
    <property type="entry name" value="ANKYRIN REPEAT AND SOCS BOX PROTEIN 2"/>
    <property type="match status" value="1"/>
</dbReference>
<evidence type="ECO:0000256" key="2">
    <source>
        <dbReference type="ARBA" id="ARBA00023043"/>
    </source>
</evidence>
<dbReference type="EMBL" id="JADGJH010002915">
    <property type="protein sequence ID" value="KAJ3094090.1"/>
    <property type="molecule type" value="Genomic_DNA"/>
</dbReference>
<dbReference type="SMART" id="SM00248">
    <property type="entry name" value="ANK"/>
    <property type="match status" value="3"/>
</dbReference>
<name>A0AAD5SST1_9FUNG</name>
<dbReference type="Pfam" id="PF00023">
    <property type="entry name" value="Ank"/>
    <property type="match status" value="1"/>
</dbReference>
<keyword evidence="5" id="KW-1185">Reference proteome</keyword>
<organism evidence="4 5">
    <name type="scientific">Physocladia obscura</name>
    <dbReference type="NCBI Taxonomy" id="109957"/>
    <lineage>
        <taxon>Eukaryota</taxon>
        <taxon>Fungi</taxon>
        <taxon>Fungi incertae sedis</taxon>
        <taxon>Chytridiomycota</taxon>
        <taxon>Chytridiomycota incertae sedis</taxon>
        <taxon>Chytridiomycetes</taxon>
        <taxon>Chytridiales</taxon>
        <taxon>Chytriomycetaceae</taxon>
        <taxon>Physocladia</taxon>
    </lineage>
</organism>
<dbReference type="AlphaFoldDB" id="A0AAD5SST1"/>
<dbReference type="InterPro" id="IPR002110">
    <property type="entry name" value="Ankyrin_rpt"/>
</dbReference>
<protein>
    <recommendedName>
        <fullName evidence="6">Ankyrin repeat domain-containing protein</fullName>
    </recommendedName>
</protein>
<evidence type="ECO:0000256" key="1">
    <source>
        <dbReference type="ARBA" id="ARBA00022737"/>
    </source>
</evidence>
<dbReference type="InterPro" id="IPR036770">
    <property type="entry name" value="Ankyrin_rpt-contain_sf"/>
</dbReference>
<accession>A0AAD5SST1</accession>
<dbReference type="InterPro" id="IPR050745">
    <property type="entry name" value="Multifunctional_regulatory"/>
</dbReference>
<evidence type="ECO:0000313" key="5">
    <source>
        <dbReference type="Proteomes" id="UP001211907"/>
    </source>
</evidence>
<dbReference type="SUPFAM" id="SSF48403">
    <property type="entry name" value="Ankyrin repeat"/>
    <property type="match status" value="1"/>
</dbReference>
<dbReference type="Proteomes" id="UP001211907">
    <property type="component" value="Unassembled WGS sequence"/>
</dbReference>
<dbReference type="PROSITE" id="PS50088">
    <property type="entry name" value="ANK_REPEAT"/>
    <property type="match status" value="1"/>
</dbReference>
<keyword evidence="1" id="KW-0677">Repeat</keyword>
<dbReference type="Gene3D" id="1.25.40.20">
    <property type="entry name" value="Ankyrin repeat-containing domain"/>
    <property type="match status" value="2"/>
</dbReference>
<evidence type="ECO:0000313" key="4">
    <source>
        <dbReference type="EMBL" id="KAJ3094090.1"/>
    </source>
</evidence>
<dbReference type="PANTHER" id="PTHR24189">
    <property type="entry name" value="MYOTROPHIN"/>
    <property type="match status" value="1"/>
</dbReference>
<dbReference type="PROSITE" id="PS50297">
    <property type="entry name" value="ANK_REP_REGION"/>
    <property type="match status" value="1"/>
</dbReference>
<keyword evidence="2 3" id="KW-0040">ANK repeat</keyword>
<proteinExistence type="predicted"/>
<evidence type="ECO:0008006" key="6">
    <source>
        <dbReference type="Google" id="ProtNLM"/>
    </source>
</evidence>
<evidence type="ECO:0000256" key="3">
    <source>
        <dbReference type="PROSITE-ProRule" id="PRU00023"/>
    </source>
</evidence>